<name>A0A1I0TZC4_9RHOB</name>
<feature type="region of interest" description="Disordered" evidence="1">
    <location>
        <begin position="631"/>
        <end position="659"/>
    </location>
</feature>
<gene>
    <name evidence="3" type="ORF">SAMN04487972_1179</name>
</gene>
<accession>A0A1I0TZC4</accession>
<dbReference type="SUPFAM" id="SSF56300">
    <property type="entry name" value="Metallo-dependent phosphatases"/>
    <property type="match status" value="1"/>
</dbReference>
<protein>
    <submittedName>
        <fullName evidence="3">Calcineurin-like phosphoesterase</fullName>
    </submittedName>
</protein>
<dbReference type="InterPro" id="IPR029052">
    <property type="entry name" value="Metallo-depent_PP-like"/>
</dbReference>
<dbReference type="Gene3D" id="3.60.21.10">
    <property type="match status" value="1"/>
</dbReference>
<dbReference type="AlphaFoldDB" id="A0A1I0TZC4"/>
<dbReference type="GO" id="GO:0016787">
    <property type="term" value="F:hydrolase activity"/>
    <property type="evidence" value="ECO:0007669"/>
    <property type="project" value="InterPro"/>
</dbReference>
<dbReference type="EMBL" id="FOJO01000017">
    <property type="protein sequence ID" value="SFA57211.1"/>
    <property type="molecule type" value="Genomic_DNA"/>
</dbReference>
<dbReference type="Proteomes" id="UP000182312">
    <property type="component" value="Unassembled WGS sequence"/>
</dbReference>
<feature type="domain" description="Calcineurin-like phosphoesterase" evidence="2">
    <location>
        <begin position="12"/>
        <end position="222"/>
    </location>
</feature>
<dbReference type="PANTHER" id="PTHR43143:SF1">
    <property type="entry name" value="SERINE_THREONINE-PROTEIN PHOSPHATASE CPPED1"/>
    <property type="match status" value="1"/>
</dbReference>
<evidence type="ECO:0000259" key="2">
    <source>
        <dbReference type="Pfam" id="PF00149"/>
    </source>
</evidence>
<organism evidence="3 4">
    <name type="scientific">Paracoccus halophilus</name>
    <dbReference type="NCBI Taxonomy" id="376733"/>
    <lineage>
        <taxon>Bacteria</taxon>
        <taxon>Pseudomonadati</taxon>
        <taxon>Pseudomonadota</taxon>
        <taxon>Alphaproteobacteria</taxon>
        <taxon>Rhodobacterales</taxon>
        <taxon>Paracoccaceae</taxon>
        <taxon>Paracoccus</taxon>
    </lineage>
</organism>
<evidence type="ECO:0000256" key="1">
    <source>
        <dbReference type="SAM" id="MobiDB-lite"/>
    </source>
</evidence>
<evidence type="ECO:0000313" key="4">
    <source>
        <dbReference type="Proteomes" id="UP000182312"/>
    </source>
</evidence>
<reference evidence="3 4" key="1">
    <citation type="submission" date="2016-10" db="EMBL/GenBank/DDBJ databases">
        <authorList>
            <person name="de Groot N.N."/>
        </authorList>
    </citation>
    <scope>NUCLEOTIDE SEQUENCE [LARGE SCALE GENOMIC DNA]</scope>
    <source>
        <strain evidence="3 4">CGMCC 1.6117</strain>
    </source>
</reference>
<dbReference type="RefSeq" id="WP_052081503.1">
    <property type="nucleotide sequence ID" value="NZ_FOJO01000017.1"/>
</dbReference>
<dbReference type="OrthoDB" id="9780884at2"/>
<dbReference type="PANTHER" id="PTHR43143">
    <property type="entry name" value="METALLOPHOSPHOESTERASE, CALCINEURIN SUPERFAMILY"/>
    <property type="match status" value="1"/>
</dbReference>
<dbReference type="Pfam" id="PF00149">
    <property type="entry name" value="Metallophos"/>
    <property type="match status" value="1"/>
</dbReference>
<dbReference type="InterPro" id="IPR004843">
    <property type="entry name" value="Calcineurin-like_PHP"/>
</dbReference>
<proteinExistence type="predicted"/>
<dbReference type="InterPro" id="IPR051918">
    <property type="entry name" value="STPP_CPPED1"/>
</dbReference>
<sequence>MNKRPEGKALFKVSIVSDTHVNEREDFSASPYPANAEANPRARHVFAQINAVNPAFVIHLGDMINPVPELPSYVEAAQEFHNLAKELKAPLHMVPGNHDIGDKPVSWMPAGMVCGEYIALYRKHFGKDYFAIKHEDCHFIVINSPLINSGDPAEEEQRIWLEGYLAAHRGKRMFLFSHYPIYVSDPAEPESYDNIGQPGRGWLLGLIRDYKPEAVFTAHVHNFWYDVIGETEYYVLPSTCFVRHDYAEMYRIDGGDQKGRNDAAKLGFLTLDVHEKGHVAHYHRSYGATLAPGAELADPVVARPHAKTSRPDNIFVDMRHGWAEEMTVAPSGAVDEFRRKIARNDYPVMALWEMGLRGLRVPIQDLMDPRIRRRMELMAGVGSRFQVYLYGMPDKDEAAMLGAHAGLVSQLELVLGWDQVPALSGEIRALKQATGLRIILSRVNRKDGAKHSGGRFNHLISHGFTLSELDELEAFLSDHPGLVDGIQFTAPRSECPWASARALSGFAGKTGTRPVLYVKSTEASPAEEQPDEIANAERFALAMMAGIGTGVDVVLDTLDDADRGYFTRTGLIDRRFNPRLAGQLLSAIVETAGPRDWRARETPGYLSEAGTGRTLRVVRAGDLAGAGGRWICPETGRSGPANDDSRRSSSALLLMEEDG</sequence>
<evidence type="ECO:0000313" key="3">
    <source>
        <dbReference type="EMBL" id="SFA57211.1"/>
    </source>
</evidence>